<dbReference type="CDD" id="cd09532">
    <property type="entry name" value="SAM_SLA1_fungal"/>
    <property type="match status" value="1"/>
</dbReference>
<reference evidence="23 24" key="1">
    <citation type="submission" date="2020-06" db="EMBL/GenBank/DDBJ databases">
        <title>The yeast mating-type switching endonuclease HO is a domesticated member of an unorthodox homing genetic element family.</title>
        <authorList>
            <person name="Coughlan A.Y."/>
            <person name="Lombardi L."/>
            <person name="Braun-Galleani S."/>
            <person name="Martos A.R."/>
            <person name="Galeote V."/>
            <person name="Bigey F."/>
            <person name="Dequin S."/>
            <person name="Byrne K.P."/>
            <person name="Wolfe K.H."/>
        </authorList>
    </citation>
    <scope>NUCLEOTIDE SEQUENCE [LARGE SCALE GENOMIC DNA]</scope>
    <source>
        <strain evidence="23 24">CBS2947</strain>
    </source>
</reference>
<dbReference type="GO" id="GO:0042802">
    <property type="term" value="F:identical protein binding"/>
    <property type="evidence" value="ECO:0007669"/>
    <property type="project" value="InterPro"/>
</dbReference>
<comment type="similarity">
    <text evidence="4">Belongs to the SLA1 family.</text>
</comment>
<evidence type="ECO:0000256" key="7">
    <source>
        <dbReference type="ARBA" id="ARBA00022475"/>
    </source>
</evidence>
<evidence type="ECO:0000256" key="11">
    <source>
        <dbReference type="ARBA" id="ARBA00022737"/>
    </source>
</evidence>
<keyword evidence="9" id="KW-1017">Isopeptide bond</keyword>
<keyword evidence="7" id="KW-1003">Cell membrane</keyword>
<dbReference type="CDD" id="cd11775">
    <property type="entry name" value="SH3_Sla1p_3"/>
    <property type="match status" value="1"/>
</dbReference>
<evidence type="ECO:0000256" key="21">
    <source>
        <dbReference type="SAM" id="MobiDB-lite"/>
    </source>
</evidence>
<evidence type="ECO:0000256" key="10">
    <source>
        <dbReference type="ARBA" id="ARBA00022583"/>
    </source>
</evidence>
<evidence type="ECO:0000256" key="18">
    <source>
        <dbReference type="ARBA" id="ARBA00064470"/>
    </source>
</evidence>
<evidence type="ECO:0000256" key="9">
    <source>
        <dbReference type="ARBA" id="ARBA00022499"/>
    </source>
</evidence>
<keyword evidence="8" id="KW-0963">Cytoplasm</keyword>
<evidence type="ECO:0000256" key="17">
    <source>
        <dbReference type="ARBA" id="ARBA00025194"/>
    </source>
</evidence>
<dbReference type="InterPro" id="IPR035800">
    <property type="entry name" value="Sla1_SH3_1"/>
</dbReference>
<feature type="compositionally biased region" description="Low complexity" evidence="21">
    <location>
        <begin position="424"/>
        <end position="436"/>
    </location>
</feature>
<dbReference type="GO" id="GO:0005634">
    <property type="term" value="C:nucleus"/>
    <property type="evidence" value="ECO:0007669"/>
    <property type="project" value="TreeGrafter"/>
</dbReference>
<evidence type="ECO:0000256" key="1">
    <source>
        <dbReference type="ARBA" id="ARBA00004125"/>
    </source>
</evidence>
<keyword evidence="14" id="KW-0472">Membrane</keyword>
<dbReference type="EMBL" id="CP059269">
    <property type="protein sequence ID" value="QLQ79804.1"/>
    <property type="molecule type" value="Genomic_DNA"/>
</dbReference>
<organism evidence="23 24">
    <name type="scientific">Torulaspora globosa</name>
    <dbReference type="NCBI Taxonomy" id="48254"/>
    <lineage>
        <taxon>Eukaryota</taxon>
        <taxon>Fungi</taxon>
        <taxon>Dikarya</taxon>
        <taxon>Ascomycota</taxon>
        <taxon>Saccharomycotina</taxon>
        <taxon>Saccharomycetes</taxon>
        <taxon>Saccharomycetales</taxon>
        <taxon>Saccharomycetaceae</taxon>
        <taxon>Torulaspora</taxon>
    </lineage>
</organism>
<feature type="region of interest" description="Disordered" evidence="21">
    <location>
        <begin position="146"/>
        <end position="234"/>
    </location>
</feature>
<feature type="compositionally biased region" description="Basic and acidic residues" evidence="21">
    <location>
        <begin position="169"/>
        <end position="186"/>
    </location>
</feature>
<feature type="compositionally biased region" description="Basic and acidic residues" evidence="21">
    <location>
        <begin position="796"/>
        <end position="814"/>
    </location>
</feature>
<dbReference type="Pfam" id="PF03983">
    <property type="entry name" value="SHD1"/>
    <property type="match status" value="1"/>
</dbReference>
<dbReference type="Gene3D" id="2.30.30.700">
    <property type="entry name" value="SLA1 homology domain 1"/>
    <property type="match status" value="1"/>
</dbReference>
<evidence type="ECO:0000256" key="6">
    <source>
        <dbReference type="ARBA" id="ARBA00022443"/>
    </source>
</evidence>
<keyword evidence="6 20" id="KW-0728">SH3 domain</keyword>
<keyword evidence="11" id="KW-0677">Repeat</keyword>
<evidence type="ECO:0000256" key="12">
    <source>
        <dbReference type="ARBA" id="ARBA00022753"/>
    </source>
</evidence>
<dbReference type="GO" id="GO:0005886">
    <property type="term" value="C:plasma membrane"/>
    <property type="evidence" value="ECO:0007669"/>
    <property type="project" value="UniProtKB-SubCell"/>
</dbReference>
<dbReference type="GO" id="GO:0000147">
    <property type="term" value="P:actin cortical patch assembly"/>
    <property type="evidence" value="ECO:0007669"/>
    <property type="project" value="TreeGrafter"/>
</dbReference>
<dbReference type="Proteomes" id="UP000510647">
    <property type="component" value="Chromosome 3"/>
</dbReference>
<dbReference type="SMART" id="SM00326">
    <property type="entry name" value="SH3"/>
    <property type="match status" value="3"/>
</dbReference>
<evidence type="ECO:0000256" key="14">
    <source>
        <dbReference type="ARBA" id="ARBA00023136"/>
    </source>
</evidence>
<dbReference type="GO" id="GO:0010008">
    <property type="term" value="C:endosome membrane"/>
    <property type="evidence" value="ECO:0007669"/>
    <property type="project" value="UniProtKB-SubCell"/>
</dbReference>
<gene>
    <name evidence="23" type="ORF">HG537_0C04530</name>
</gene>
<comment type="subunit">
    <text evidence="18">Component of the PAN1 actin cytoskeleton-regulatory complex. Interacts with ABP1, KRE6, LAS17, LSB5, RSP5, RVS167, VPS1 and YSC84.</text>
</comment>
<dbReference type="CDD" id="cd11773">
    <property type="entry name" value="SH3_Sla1p_1"/>
    <property type="match status" value="1"/>
</dbReference>
<evidence type="ECO:0000256" key="16">
    <source>
        <dbReference type="ARBA" id="ARBA00023212"/>
    </source>
</evidence>
<dbReference type="Gene3D" id="1.10.150.50">
    <property type="entry name" value="Transcription Factor, Ets-1"/>
    <property type="match status" value="1"/>
</dbReference>
<evidence type="ECO:0000256" key="5">
    <source>
        <dbReference type="ARBA" id="ARBA00020357"/>
    </source>
</evidence>
<dbReference type="FunFam" id="2.30.30.40:FF:000256">
    <property type="entry name" value="Actin cytoskeleton-regulatory complex protein SLA1"/>
    <property type="match status" value="1"/>
</dbReference>
<evidence type="ECO:0000256" key="3">
    <source>
        <dbReference type="ARBA" id="ARBA00004413"/>
    </source>
</evidence>
<evidence type="ECO:0000313" key="23">
    <source>
        <dbReference type="EMBL" id="QLQ79804.1"/>
    </source>
</evidence>
<dbReference type="GO" id="GO:0030674">
    <property type="term" value="F:protein-macromolecule adaptor activity"/>
    <property type="evidence" value="ECO:0007669"/>
    <property type="project" value="InterPro"/>
</dbReference>
<feature type="compositionally biased region" description="Basic and acidic residues" evidence="21">
    <location>
        <begin position="200"/>
        <end position="209"/>
    </location>
</feature>
<feature type="region of interest" description="Disordered" evidence="21">
    <location>
        <begin position="546"/>
        <end position="576"/>
    </location>
</feature>
<dbReference type="GO" id="GO:0030833">
    <property type="term" value="P:regulation of actin filament polymerization"/>
    <property type="evidence" value="ECO:0007669"/>
    <property type="project" value="TreeGrafter"/>
</dbReference>
<dbReference type="GO" id="GO:0003779">
    <property type="term" value="F:actin binding"/>
    <property type="evidence" value="ECO:0007669"/>
    <property type="project" value="UniProtKB-KW"/>
</dbReference>
<proteinExistence type="inferred from homology"/>
<evidence type="ECO:0000256" key="13">
    <source>
        <dbReference type="ARBA" id="ARBA00022843"/>
    </source>
</evidence>
<feature type="compositionally biased region" description="Basic residues" evidence="21">
    <location>
        <begin position="457"/>
        <end position="471"/>
    </location>
</feature>
<evidence type="ECO:0000256" key="19">
    <source>
        <dbReference type="ARBA" id="ARBA00070651"/>
    </source>
</evidence>
<accession>A0A7H9HPT0</accession>
<feature type="compositionally biased region" description="Low complexity" evidence="21">
    <location>
        <begin position="1212"/>
        <end position="1224"/>
    </location>
</feature>
<keyword evidence="12" id="KW-0967">Endosome</keyword>
<dbReference type="GO" id="GO:0043130">
    <property type="term" value="F:ubiquitin binding"/>
    <property type="evidence" value="ECO:0007669"/>
    <property type="project" value="InterPro"/>
</dbReference>
<sequence>MTVFLGIYRALYDYEPQTGEELAIKEGDVLYLLEKSDVDEWWTVKKRVIGSDAEEPVGLVPSNYVEPATAISVVRAVYDYEQVQNPDEELVFHENDVFDVYDDQDPDWLLVQSQNSKECGFVPGNYVEAVGAGTTVEIAAPAPVMAPADFKPPPQHPSKMSPESPAPVDEQRTPERNASPEREEIPPPKPARPVSLNPDAGRERTRDRMSYSTHDSDDDYNISDRHERNGFEDREGVASNEARGMNTEFHTWNIAEVDGRKKRKCKLSIGNNRIYFQPQKGSPMEWTIDKLTSYDNEKKHMFLEFIDPYKSLEFHTGNNDTCSEIMTIIGEFKGASRDRGLREVEMASKTKKQGTVLYDFIAESQDELSVKQGQTVYILNDKKSRDWWMCELVGTGKRGVVPAQFIEPSKDKNTSSSGILNSFKKFTKSNKSPSKPAAGSSWKNDEEQDIGSSERKTRTRSKSTSERRKRSTSANKAEFPDPKKTRIWVDRSGTFKVDAQFIGCSDGKIHLHKANGVKIAVAADKLSEDDLLYVERTTGFSLDRYRSKKSDNKDARESERERRRRLREQDERERDRRLRERELEELRKARDLLDQERAKLQEKELAPPAKPPRPTTQPDSQRTPMALAGNKVSGPSAEVNQNYDWFEFFLNCGVDVSNCQRYTINFERENITEDMMKDINPAMLRTLGLREGDIVRVNKYLDQKFGRNPQPQPTGGLFSKPDGSLLVPATQGNATAAPTVAQQLLPQHTAPQASATADDDAWTVKPAVKSEINLSSNKTEFTGSMQDLLDLQPLEPKKKPETVAPEPKIKDLEPVKTGNNSQAQASLSSVATGGTTLVPLDPFKTGGHNLLPVATGFVMMPIATGGLMPIQRTGGGLMPIQRTGGVAVPQTTFAAVGTGNVLQPQRTSGGLIPISTTGGIMPQTSFGVPTINNVLPLQRTGGYLATSTTGGMMNAPPIGSVLPLQKTATGLLPVNTTGGYALPQNTGGMMPLQRTGGGIPQTSFGFGSQPLATGNVIPSTIFNNRPQIIPTGNMTGGMNMLPQTTFGTQITGGANMMPLATPAIQPSFPSITGNGLMSQHTFPNNNMTGGANFVPGANISANYAVPQTSFGDQIVGNAPQTSFGAAQLTGGLMPMQRTGGLPITQQFAQMTGGFQQNGQLGMQGAQYTGQPLNQFSNGFNNGLNNITQGLQNTSISQQPLQTQPTGFGFGNGPEQQGQQQPQQQSRQANIFNATADNPFGF</sequence>
<dbReference type="Pfam" id="PF24081">
    <property type="entry name" value="PH_SLA1"/>
    <property type="match status" value="1"/>
</dbReference>
<evidence type="ECO:0000256" key="8">
    <source>
        <dbReference type="ARBA" id="ARBA00022490"/>
    </source>
</evidence>
<keyword evidence="15" id="KW-0009">Actin-binding</keyword>
<keyword evidence="13" id="KW-0832">Ubl conjugation</keyword>
<dbReference type="OrthoDB" id="26539at2759"/>
<evidence type="ECO:0000259" key="22">
    <source>
        <dbReference type="PROSITE" id="PS50002"/>
    </source>
</evidence>
<dbReference type="Gene3D" id="2.30.30.40">
    <property type="entry name" value="SH3 Domains"/>
    <property type="match status" value="3"/>
</dbReference>
<dbReference type="InterPro" id="IPR056996">
    <property type="entry name" value="PH_SLA1"/>
</dbReference>
<feature type="domain" description="SH3" evidence="22">
    <location>
        <begin position="3"/>
        <end position="70"/>
    </location>
</feature>
<evidence type="ECO:0000313" key="24">
    <source>
        <dbReference type="Proteomes" id="UP000510647"/>
    </source>
</evidence>
<dbReference type="Pfam" id="PF00018">
    <property type="entry name" value="SH3_1"/>
    <property type="match status" value="3"/>
</dbReference>
<comment type="function">
    <text evidence="17">Component of the PAN1 actin cytoskeleton-regulatory complex required for the internalization of endosomes during actin-coupled endocytosis. The complex links the site of endocytosis to the cell membrane-associated actin cytoskeleton. Mediates uptake of external molecules and vacuolar degradation of plasma membrane proteins. Plays a role in the proper organization of the cell membrane-associated actin cytoskeleton and promotes its destabilization.</text>
</comment>
<keyword evidence="10" id="KW-0254">Endocytosis</keyword>
<dbReference type="PRINTS" id="PR00452">
    <property type="entry name" value="SH3DOMAIN"/>
</dbReference>
<evidence type="ECO:0000256" key="4">
    <source>
        <dbReference type="ARBA" id="ARBA00007948"/>
    </source>
</evidence>
<feature type="compositionally biased region" description="Basic and acidic residues" evidence="21">
    <location>
        <begin position="222"/>
        <end position="234"/>
    </location>
</feature>
<dbReference type="FunFam" id="1.10.150.50:FF:000094">
    <property type="entry name" value="Actin cytoskeleton-regulatory complex protein SLA1"/>
    <property type="match status" value="1"/>
</dbReference>
<dbReference type="PANTHER" id="PTHR15735:SF19">
    <property type="entry name" value="ACTIN CYTOSKELETON-REGULATORY COMPLEX PROTEIN SLA1"/>
    <property type="match status" value="1"/>
</dbReference>
<feature type="domain" description="SH3" evidence="22">
    <location>
        <begin position="349"/>
        <end position="411"/>
    </location>
</feature>
<comment type="subcellular location">
    <subcellularLocation>
        <location evidence="3">Cell membrane</location>
        <topology evidence="3">Peripheral membrane protein</topology>
        <orientation evidence="3">Cytoplasmic side</orientation>
    </subcellularLocation>
    <subcellularLocation>
        <location evidence="2">Cytoplasm</location>
        <location evidence="2">Cytoskeleton</location>
        <location evidence="2">Actin patch</location>
    </subcellularLocation>
    <subcellularLocation>
        <location evidence="1">Endosome membrane</location>
        <topology evidence="1">Peripheral membrane protein</topology>
        <orientation evidence="1">Cytoplasmic side</orientation>
    </subcellularLocation>
</comment>
<feature type="region of interest" description="Disordered" evidence="21">
    <location>
        <begin position="1198"/>
        <end position="1227"/>
    </location>
</feature>
<evidence type="ECO:0000256" key="2">
    <source>
        <dbReference type="ARBA" id="ARBA00004134"/>
    </source>
</evidence>
<dbReference type="AlphaFoldDB" id="A0A7H9HPT0"/>
<dbReference type="GO" id="GO:0030479">
    <property type="term" value="C:actin cortical patch"/>
    <property type="evidence" value="ECO:0007669"/>
    <property type="project" value="UniProtKB-SubCell"/>
</dbReference>
<dbReference type="InterPro" id="IPR013761">
    <property type="entry name" value="SAM/pointed_sf"/>
</dbReference>
<evidence type="ECO:0000256" key="15">
    <source>
        <dbReference type="ARBA" id="ARBA00023203"/>
    </source>
</evidence>
<dbReference type="FunFam" id="2.30.30.40:FF:000300">
    <property type="entry name" value="Actin cytoskeleton-regulatory complex protein SLA1"/>
    <property type="match status" value="1"/>
</dbReference>
<dbReference type="PROSITE" id="PS50002">
    <property type="entry name" value="SH3"/>
    <property type="match status" value="3"/>
</dbReference>
<feature type="region of interest" description="Disordered" evidence="21">
    <location>
        <begin position="424"/>
        <end position="479"/>
    </location>
</feature>
<dbReference type="InterPro" id="IPR035821">
    <property type="entry name" value="Sla1_SH3_3"/>
</dbReference>
<keyword evidence="16" id="KW-0206">Cytoskeleton</keyword>
<evidence type="ECO:0000256" key="20">
    <source>
        <dbReference type="PROSITE-ProRule" id="PRU00192"/>
    </source>
</evidence>
<name>A0A7H9HPT0_9SACH</name>
<dbReference type="InterPro" id="IPR001452">
    <property type="entry name" value="SH3_domain"/>
</dbReference>
<feature type="region of interest" description="Disordered" evidence="21">
    <location>
        <begin position="601"/>
        <end position="636"/>
    </location>
</feature>
<dbReference type="InterPro" id="IPR036028">
    <property type="entry name" value="SH3-like_dom_sf"/>
</dbReference>
<dbReference type="SUPFAM" id="SSF50044">
    <property type="entry name" value="SH3-domain"/>
    <property type="match status" value="3"/>
</dbReference>
<protein>
    <recommendedName>
        <fullName evidence="5">Actin cytoskeleton-regulatory complex protein SLA1</fullName>
    </recommendedName>
    <alternativeName>
        <fullName evidence="19">Actin cytoskeleton-regulatory complex protein sla1</fullName>
    </alternativeName>
</protein>
<dbReference type="PANTHER" id="PTHR15735">
    <property type="entry name" value="FCH AND DOUBLE SH3 DOMAINS PROTEIN"/>
    <property type="match status" value="1"/>
</dbReference>
<feature type="region of interest" description="Disordered" evidence="21">
    <location>
        <begin position="796"/>
        <end position="816"/>
    </location>
</feature>
<dbReference type="InterPro" id="IPR007131">
    <property type="entry name" value="SHD1"/>
</dbReference>
<feature type="domain" description="SH3" evidence="22">
    <location>
        <begin position="71"/>
        <end position="132"/>
    </location>
</feature>
<keyword evidence="24" id="KW-1185">Reference proteome</keyword>
<dbReference type="GO" id="GO:0006897">
    <property type="term" value="P:endocytosis"/>
    <property type="evidence" value="ECO:0007669"/>
    <property type="project" value="UniProtKB-KW"/>
</dbReference>